<dbReference type="OrthoDB" id="2757940at2759"/>
<feature type="compositionally biased region" description="Low complexity" evidence="1">
    <location>
        <begin position="92"/>
        <end position="111"/>
    </location>
</feature>
<feature type="compositionally biased region" description="Polar residues" evidence="1">
    <location>
        <begin position="321"/>
        <end position="332"/>
    </location>
</feature>
<feature type="compositionally biased region" description="Basic and acidic residues" evidence="1">
    <location>
        <begin position="519"/>
        <end position="536"/>
    </location>
</feature>
<dbReference type="Proteomes" id="UP000256964">
    <property type="component" value="Unassembled WGS sequence"/>
</dbReference>
<keyword evidence="3" id="KW-1185">Reference proteome</keyword>
<accession>A0A371CWE7</accession>
<feature type="region of interest" description="Disordered" evidence="1">
    <location>
        <begin position="85"/>
        <end position="186"/>
    </location>
</feature>
<organism evidence="2 3">
    <name type="scientific">Lentinus brumalis</name>
    <dbReference type="NCBI Taxonomy" id="2498619"/>
    <lineage>
        <taxon>Eukaryota</taxon>
        <taxon>Fungi</taxon>
        <taxon>Dikarya</taxon>
        <taxon>Basidiomycota</taxon>
        <taxon>Agaricomycotina</taxon>
        <taxon>Agaricomycetes</taxon>
        <taxon>Polyporales</taxon>
        <taxon>Polyporaceae</taxon>
        <taxon>Lentinus</taxon>
    </lineage>
</organism>
<gene>
    <name evidence="2" type="ORF">OH76DRAFT_1409016</name>
</gene>
<evidence type="ECO:0000313" key="2">
    <source>
        <dbReference type="EMBL" id="RDX44603.1"/>
    </source>
</evidence>
<evidence type="ECO:0000256" key="1">
    <source>
        <dbReference type="SAM" id="MobiDB-lite"/>
    </source>
</evidence>
<feature type="compositionally biased region" description="Gly residues" evidence="1">
    <location>
        <begin position="579"/>
        <end position="593"/>
    </location>
</feature>
<feature type="compositionally biased region" description="Acidic residues" evidence="1">
    <location>
        <begin position="501"/>
        <end position="518"/>
    </location>
</feature>
<sequence length="593" mass="64220">MPHPKVDPSPAISAAWQSKQHIILERTQMSRHLINHLYFAWASAGLESSLYSLYSFALFLVALVTEYNYPHASLNVGPQAVFQEKRKSSKQTASGSGSEATSASKSGSSPTNVSARLDASHVGESAIGSQQDAAPKGISGEGQVTGPSSIDGGPQSAPAGTADSSQSSASKKVQEKAPELGQKRTPDFARMFIPSKPPKHLQAEALSLPGDPPVPLVVIKDDIIIDAIEIKPLTGEQTVQLNDVGKEAAERALQRHLEQVYETALTALEHNDSWDTVSVILIIGFFFTQFVWTSATKPSKEKASVQSDASEPETASRADNGRSTLQVPNASRGQRRAVTPQPVPGFKPVPILSPFKPFVGDTELLASQVSKDNLNELLVDAKTHRAILRERPMPLIYHYNEPAFVLSEELGHKKTCTLTDSFIAALTTPLRHSKIIQEQVVIQPSWLDCNEAAIPTTHDVLNTDRIRVALRELQIEASYDQDDALVGEDVVVEKAKHLSPQDEEDEADYAPSDVEPEVPTDRAAVRRSTRRSEVPDRVPVSALEVLAKRAKIKAMRAMRAAEAEEESEEEVPSDRSGSPLGGIEWGGPSGSGN</sequence>
<feature type="compositionally biased region" description="Basic and acidic residues" evidence="1">
    <location>
        <begin position="172"/>
        <end position="186"/>
    </location>
</feature>
<name>A0A371CWE7_9APHY</name>
<feature type="region of interest" description="Disordered" evidence="1">
    <location>
        <begin position="301"/>
        <end position="345"/>
    </location>
</feature>
<feature type="region of interest" description="Disordered" evidence="1">
    <location>
        <begin position="554"/>
        <end position="593"/>
    </location>
</feature>
<feature type="compositionally biased region" description="Polar residues" evidence="1">
    <location>
        <begin position="162"/>
        <end position="171"/>
    </location>
</feature>
<feature type="region of interest" description="Disordered" evidence="1">
    <location>
        <begin position="496"/>
        <end position="540"/>
    </location>
</feature>
<protein>
    <submittedName>
        <fullName evidence="2">Uncharacterized protein</fullName>
    </submittedName>
</protein>
<reference evidence="2 3" key="1">
    <citation type="journal article" date="2018" name="Biotechnol. Biofuels">
        <title>Integrative visual omics of the white-rot fungus Polyporus brumalis exposes the biotechnological potential of its oxidative enzymes for delignifying raw plant biomass.</title>
        <authorList>
            <person name="Miyauchi S."/>
            <person name="Rancon A."/>
            <person name="Drula E."/>
            <person name="Hage H."/>
            <person name="Chaduli D."/>
            <person name="Favel A."/>
            <person name="Grisel S."/>
            <person name="Henrissat B."/>
            <person name="Herpoel-Gimbert I."/>
            <person name="Ruiz-Duenas F.J."/>
            <person name="Chevret D."/>
            <person name="Hainaut M."/>
            <person name="Lin J."/>
            <person name="Wang M."/>
            <person name="Pangilinan J."/>
            <person name="Lipzen A."/>
            <person name="Lesage-Meessen L."/>
            <person name="Navarro D."/>
            <person name="Riley R."/>
            <person name="Grigoriev I.V."/>
            <person name="Zhou S."/>
            <person name="Raouche S."/>
            <person name="Rosso M.N."/>
        </authorList>
    </citation>
    <scope>NUCLEOTIDE SEQUENCE [LARGE SCALE GENOMIC DNA]</scope>
    <source>
        <strain evidence="2 3">BRFM 1820</strain>
    </source>
</reference>
<dbReference type="AlphaFoldDB" id="A0A371CWE7"/>
<dbReference type="EMBL" id="KZ857448">
    <property type="protein sequence ID" value="RDX44603.1"/>
    <property type="molecule type" value="Genomic_DNA"/>
</dbReference>
<proteinExistence type="predicted"/>
<evidence type="ECO:0000313" key="3">
    <source>
        <dbReference type="Proteomes" id="UP000256964"/>
    </source>
</evidence>